<dbReference type="PANTHER" id="PTHR12393">
    <property type="entry name" value="SPHINGOMYELIN PHOSPHODIESTERASE RELATED"/>
    <property type="match status" value="1"/>
</dbReference>
<dbReference type="Proteomes" id="UP000075714">
    <property type="component" value="Unassembled WGS sequence"/>
</dbReference>
<dbReference type="OrthoDB" id="549761at2759"/>
<evidence type="ECO:0000313" key="1">
    <source>
        <dbReference type="EMBL" id="KXZ51685.1"/>
    </source>
</evidence>
<evidence type="ECO:0000313" key="2">
    <source>
        <dbReference type="Proteomes" id="UP000075714"/>
    </source>
</evidence>
<dbReference type="AlphaFoldDB" id="A0A150GPG3"/>
<dbReference type="EMBL" id="LSYV01000012">
    <property type="protein sequence ID" value="KXZ51685.1"/>
    <property type="molecule type" value="Genomic_DNA"/>
</dbReference>
<comment type="caution">
    <text evidence="1">The sequence shown here is derived from an EMBL/GenBank/DDBJ whole genome shotgun (WGS) entry which is preliminary data.</text>
</comment>
<reference evidence="2" key="1">
    <citation type="journal article" date="2016" name="Nat. Commun.">
        <title>The Gonium pectorale genome demonstrates co-option of cell cycle regulation during the evolution of multicellularity.</title>
        <authorList>
            <person name="Hanschen E.R."/>
            <person name="Marriage T.N."/>
            <person name="Ferris P.J."/>
            <person name="Hamaji T."/>
            <person name="Toyoda A."/>
            <person name="Fujiyama A."/>
            <person name="Neme R."/>
            <person name="Noguchi H."/>
            <person name="Minakuchi Y."/>
            <person name="Suzuki M."/>
            <person name="Kawai-Toyooka H."/>
            <person name="Smith D.R."/>
            <person name="Sparks H."/>
            <person name="Anderson J."/>
            <person name="Bakaric R."/>
            <person name="Luria V."/>
            <person name="Karger A."/>
            <person name="Kirschner M.W."/>
            <person name="Durand P.M."/>
            <person name="Michod R.E."/>
            <person name="Nozaki H."/>
            <person name="Olson B.J."/>
        </authorList>
    </citation>
    <scope>NUCLEOTIDE SEQUENCE [LARGE SCALE GENOMIC DNA]</scope>
    <source>
        <strain evidence="2">NIES-2863</strain>
    </source>
</reference>
<accession>A0A150GPG3</accession>
<organism evidence="1 2">
    <name type="scientific">Gonium pectorale</name>
    <name type="common">Green alga</name>
    <dbReference type="NCBI Taxonomy" id="33097"/>
    <lineage>
        <taxon>Eukaryota</taxon>
        <taxon>Viridiplantae</taxon>
        <taxon>Chlorophyta</taxon>
        <taxon>core chlorophytes</taxon>
        <taxon>Chlorophyceae</taxon>
        <taxon>CS clade</taxon>
        <taxon>Chlamydomonadales</taxon>
        <taxon>Volvocaceae</taxon>
        <taxon>Gonium</taxon>
    </lineage>
</organism>
<protein>
    <submittedName>
        <fullName evidence="1">Uncharacterized protein</fullName>
    </submittedName>
</protein>
<name>A0A150GPG3_GONPE</name>
<sequence>MADSTGQQCSSPSRVWIPTALERVAAFLPANEVACTLRLVDKATAEQFRRPDFSTVRLLQPVPPHAFAWRWGRPKAARDLTLAKRRQLLSRTAASVTNLKTAIGSAGCGPTNYAAYWAGKAGQLGACLFLEQHGCSLKDSVEGAAAGGHLAMYDALLQRQGLRVSAYDCAKAAALNGQVAALYFMVERAGLQRGCAGAWRLLKDVAGACDLASGHRAGLCAFLG</sequence>
<dbReference type="GO" id="GO:0005783">
    <property type="term" value="C:endoplasmic reticulum"/>
    <property type="evidence" value="ECO:0007669"/>
    <property type="project" value="TreeGrafter"/>
</dbReference>
<dbReference type="GO" id="GO:0016020">
    <property type="term" value="C:membrane"/>
    <property type="evidence" value="ECO:0007669"/>
    <property type="project" value="TreeGrafter"/>
</dbReference>
<dbReference type="GO" id="GO:0030149">
    <property type="term" value="P:sphingolipid catabolic process"/>
    <property type="evidence" value="ECO:0007669"/>
    <property type="project" value="TreeGrafter"/>
</dbReference>
<proteinExistence type="predicted"/>
<dbReference type="GO" id="GO:0071944">
    <property type="term" value="C:cell periphery"/>
    <property type="evidence" value="ECO:0007669"/>
    <property type="project" value="TreeGrafter"/>
</dbReference>
<gene>
    <name evidence="1" type="ORF">GPECTOR_11g136</name>
</gene>
<keyword evidence="2" id="KW-1185">Reference proteome</keyword>
<dbReference type="PANTHER" id="PTHR12393:SF6">
    <property type="entry name" value="SPHINGOMYELIN PHOSPHODIESTERASE 2"/>
    <property type="match status" value="1"/>
</dbReference>
<dbReference type="GO" id="GO:0046513">
    <property type="term" value="P:ceramide biosynthetic process"/>
    <property type="evidence" value="ECO:0007669"/>
    <property type="project" value="TreeGrafter"/>
</dbReference>
<dbReference type="GO" id="GO:0004620">
    <property type="term" value="F:phospholipase activity"/>
    <property type="evidence" value="ECO:0007669"/>
    <property type="project" value="TreeGrafter"/>
</dbReference>